<organism evidence="2 3">
    <name type="scientific">Saccharothrix lopnurensis</name>
    <dbReference type="NCBI Taxonomy" id="1670621"/>
    <lineage>
        <taxon>Bacteria</taxon>
        <taxon>Bacillati</taxon>
        <taxon>Actinomycetota</taxon>
        <taxon>Actinomycetes</taxon>
        <taxon>Pseudonocardiales</taxon>
        <taxon>Pseudonocardiaceae</taxon>
        <taxon>Saccharothrix</taxon>
    </lineage>
</organism>
<keyword evidence="3" id="KW-1185">Reference proteome</keyword>
<dbReference type="InterPro" id="IPR011009">
    <property type="entry name" value="Kinase-like_dom_sf"/>
</dbReference>
<dbReference type="Gene3D" id="3.90.1200.10">
    <property type="match status" value="1"/>
</dbReference>
<name>A0ABW1P275_9PSEU</name>
<dbReference type="EMBL" id="JBHSQO010000008">
    <property type="protein sequence ID" value="MFC6089695.1"/>
    <property type="molecule type" value="Genomic_DNA"/>
</dbReference>
<evidence type="ECO:0000313" key="3">
    <source>
        <dbReference type="Proteomes" id="UP001596220"/>
    </source>
</evidence>
<gene>
    <name evidence="2" type="ORF">ACFP3R_10470</name>
</gene>
<accession>A0ABW1P275</accession>
<protein>
    <submittedName>
        <fullName evidence="2">Phosphotransferase family protein</fullName>
    </submittedName>
</protein>
<evidence type="ECO:0000259" key="1">
    <source>
        <dbReference type="Pfam" id="PF01636"/>
    </source>
</evidence>
<feature type="domain" description="Aminoglycoside phosphotransferase" evidence="1">
    <location>
        <begin position="41"/>
        <end position="275"/>
    </location>
</feature>
<dbReference type="Proteomes" id="UP001596220">
    <property type="component" value="Unassembled WGS sequence"/>
</dbReference>
<dbReference type="RefSeq" id="WP_380635054.1">
    <property type="nucleotide sequence ID" value="NZ_JBHSQO010000008.1"/>
</dbReference>
<evidence type="ECO:0000313" key="2">
    <source>
        <dbReference type="EMBL" id="MFC6089695.1"/>
    </source>
</evidence>
<dbReference type="InterPro" id="IPR002575">
    <property type="entry name" value="Aminoglycoside_PTrfase"/>
</dbReference>
<comment type="caution">
    <text evidence="2">The sequence shown here is derived from an EMBL/GenBank/DDBJ whole genome shotgun (WGS) entry which is preliminary data.</text>
</comment>
<sequence length="317" mass="35078">MTSRPSAIGHDFTVDSTRPLLRQACGAVGLDARDAQVLRHHTNAVYLVGQVPDAVVVKIGRPGFDHQRDLRNARGLVSLIAWLTRHQAPIAPLVQGIEQPVVVDGHVVTFWRHLPQQHPVSTEAIAAPLLALHQAPQPSFPLPSLDPITAIARSTTASRILDDDHRTAVVTRLEELKPFWARLSGSVTQCLIHTDPQHRNTLWRPAPRNEETALNHASTPAVLCDLDGVALGPVEWDLVTIEVHCRRFGHADHDAFAKAYGRDIREWEGYPSLRALRELRMIATNARKSSPGSPQATEVIHRVHGLDDDITAPWHII</sequence>
<dbReference type="Pfam" id="PF01636">
    <property type="entry name" value="APH"/>
    <property type="match status" value="1"/>
</dbReference>
<reference evidence="3" key="1">
    <citation type="journal article" date="2019" name="Int. J. Syst. Evol. Microbiol.">
        <title>The Global Catalogue of Microorganisms (GCM) 10K type strain sequencing project: providing services to taxonomists for standard genome sequencing and annotation.</title>
        <authorList>
            <consortium name="The Broad Institute Genomics Platform"/>
            <consortium name="The Broad Institute Genome Sequencing Center for Infectious Disease"/>
            <person name="Wu L."/>
            <person name="Ma J."/>
        </authorList>
    </citation>
    <scope>NUCLEOTIDE SEQUENCE [LARGE SCALE GENOMIC DNA]</scope>
    <source>
        <strain evidence="3">CGMCC 4.7246</strain>
    </source>
</reference>
<proteinExistence type="predicted"/>
<dbReference type="SUPFAM" id="SSF56112">
    <property type="entry name" value="Protein kinase-like (PK-like)"/>
    <property type="match status" value="1"/>
</dbReference>